<protein>
    <submittedName>
        <fullName evidence="2">Uncharacterized protein</fullName>
    </submittedName>
</protein>
<evidence type="ECO:0000256" key="1">
    <source>
        <dbReference type="SAM" id="MobiDB-lite"/>
    </source>
</evidence>
<dbReference type="EMBL" id="VDFR01000244">
    <property type="protein sequence ID" value="TNC26845.1"/>
    <property type="molecule type" value="Genomic_DNA"/>
</dbReference>
<evidence type="ECO:0000313" key="3">
    <source>
        <dbReference type="Proteomes" id="UP000306740"/>
    </source>
</evidence>
<dbReference type="AlphaFoldDB" id="A0A5C4M1Y6"/>
<name>A0A5C4M1Y6_9ACTN</name>
<reference evidence="2 3" key="1">
    <citation type="submission" date="2019-05" db="EMBL/GenBank/DDBJ databases">
        <title>Mumia sp. nov., isolated from the intestinal contents of plateau pika (Ochotona curzoniae) in the Qinghai-Tibet plateau of China.</title>
        <authorList>
            <person name="Tian Z."/>
        </authorList>
    </citation>
    <scope>NUCLEOTIDE SEQUENCE [LARGE SCALE GENOMIC DNA]</scope>
    <source>
        <strain evidence="3">527</strain>
    </source>
</reference>
<dbReference type="Proteomes" id="UP000306740">
    <property type="component" value="Unassembled WGS sequence"/>
</dbReference>
<accession>A0A5C4M1Y6</accession>
<sequence>MEKREQLLVAVRWPAQGLLCDEHQLAKVLLEPLTSEHDVRGEPERHVRGTRDRQPRSHALAMPELRRSYRSLLP</sequence>
<feature type="compositionally biased region" description="Basic and acidic residues" evidence="1">
    <location>
        <begin position="37"/>
        <end position="55"/>
    </location>
</feature>
<feature type="region of interest" description="Disordered" evidence="1">
    <location>
        <begin position="37"/>
        <end position="74"/>
    </location>
</feature>
<evidence type="ECO:0000313" key="2">
    <source>
        <dbReference type="EMBL" id="TNC26845.1"/>
    </source>
</evidence>
<dbReference type="RefSeq" id="WP_139107385.1">
    <property type="nucleotide sequence ID" value="NZ_VDFR01000244.1"/>
</dbReference>
<organism evidence="2 3">
    <name type="scientific">Mumia zhuanghuii</name>
    <dbReference type="NCBI Taxonomy" id="2585211"/>
    <lineage>
        <taxon>Bacteria</taxon>
        <taxon>Bacillati</taxon>
        <taxon>Actinomycetota</taxon>
        <taxon>Actinomycetes</taxon>
        <taxon>Propionibacteriales</taxon>
        <taxon>Nocardioidaceae</taxon>
        <taxon>Mumia</taxon>
    </lineage>
</organism>
<proteinExistence type="predicted"/>
<gene>
    <name evidence="2" type="ORF">FHE65_34460</name>
</gene>
<comment type="caution">
    <text evidence="2">The sequence shown here is derived from an EMBL/GenBank/DDBJ whole genome shotgun (WGS) entry which is preliminary data.</text>
</comment>